<evidence type="ECO:0000313" key="8">
    <source>
        <dbReference type="WBParaSite" id="PTRK_0000588900.1"/>
    </source>
</evidence>
<dbReference type="Pfam" id="PF07690">
    <property type="entry name" value="MFS_1"/>
    <property type="match status" value="1"/>
</dbReference>
<reference evidence="8" key="1">
    <citation type="submission" date="2017-02" db="UniProtKB">
        <authorList>
            <consortium name="WormBaseParasite"/>
        </authorList>
    </citation>
    <scope>IDENTIFICATION</scope>
</reference>
<sequence length="518" mass="59024">MKSETTHSLDREKKNKLLVENSNKIHYDLGNYQLILFIISNIGLFPTAASMLVTILFEPSQEYCNAYNNGTLNTDEDSYKNNFYSLFMEWQYHCMNSYLHKVITTFVMVGGTIGAVTSGYISDNHGRKPIIVGSMVLMAITNLIISFTGKYGWQLFSIIFFVQGCGVGAYMSSHLILIMENLENPRSRLLIVCLNAWPVGLCFTAFISYLTKHWIYFHILNSIISMIMAALLHFFAHESHIWLNQNNLQVKALKIKTSINKFNNKCINKERGHLPIESLRIIRNNKDEKNVMLTTSTIEEDEKKKLTTLEIIRMPKVRKHLLVLAFSFLSSSIVSFVMYFSLDTIPGNPFVKMLLMGMLKFIAGLSPYFLSRWLGRMKIYLFSLTLSLIGSWILITLYYIDQNVNGIFLSILSQLLAATTDPVFKINHLYSAELFPTTARNTCRGICNGASRIGSMLAPGIILLRYFHTGIPYTVIGLLITTQWLLGYFYLPETKNQMSLDENNEGNDDFSSHKSCSP</sequence>
<dbReference type="GO" id="GO:0016020">
    <property type="term" value="C:membrane"/>
    <property type="evidence" value="ECO:0007669"/>
    <property type="project" value="UniProtKB-SubCell"/>
</dbReference>
<dbReference type="InterPro" id="IPR011701">
    <property type="entry name" value="MFS"/>
</dbReference>
<evidence type="ECO:0000259" key="6">
    <source>
        <dbReference type="PROSITE" id="PS50850"/>
    </source>
</evidence>
<dbReference type="SUPFAM" id="SSF103473">
    <property type="entry name" value="MFS general substrate transporter"/>
    <property type="match status" value="1"/>
</dbReference>
<dbReference type="AlphaFoldDB" id="A0A0N4ZE55"/>
<feature type="transmembrane region" description="Helical" evidence="5">
    <location>
        <begin position="215"/>
        <end position="236"/>
    </location>
</feature>
<feature type="transmembrane region" description="Helical" evidence="5">
    <location>
        <begin position="473"/>
        <end position="491"/>
    </location>
</feature>
<feature type="transmembrane region" description="Helical" evidence="5">
    <location>
        <begin position="379"/>
        <end position="400"/>
    </location>
</feature>
<evidence type="ECO:0000256" key="2">
    <source>
        <dbReference type="ARBA" id="ARBA00022692"/>
    </source>
</evidence>
<feature type="transmembrane region" description="Helical" evidence="5">
    <location>
        <begin position="34"/>
        <end position="57"/>
    </location>
</feature>
<feature type="transmembrane region" description="Helical" evidence="5">
    <location>
        <begin position="130"/>
        <end position="149"/>
    </location>
</feature>
<dbReference type="Proteomes" id="UP000038045">
    <property type="component" value="Unplaced"/>
</dbReference>
<dbReference type="STRING" id="131310.A0A0N4ZE55"/>
<feature type="transmembrane region" description="Helical" evidence="5">
    <location>
        <begin position="155"/>
        <end position="177"/>
    </location>
</feature>
<feature type="transmembrane region" description="Helical" evidence="5">
    <location>
        <begin position="189"/>
        <end position="209"/>
    </location>
</feature>
<evidence type="ECO:0000256" key="4">
    <source>
        <dbReference type="ARBA" id="ARBA00023136"/>
    </source>
</evidence>
<protein>
    <submittedName>
        <fullName evidence="8">MFS domain-containing protein</fullName>
    </submittedName>
</protein>
<dbReference type="Gene3D" id="1.20.1250.20">
    <property type="entry name" value="MFS general substrate transporter like domains"/>
    <property type="match status" value="1"/>
</dbReference>
<dbReference type="PANTHER" id="PTHR24064">
    <property type="entry name" value="SOLUTE CARRIER FAMILY 22 MEMBER"/>
    <property type="match status" value="1"/>
</dbReference>
<keyword evidence="2 5" id="KW-0812">Transmembrane</keyword>
<feature type="domain" description="Major facilitator superfamily (MFS) profile" evidence="6">
    <location>
        <begin position="36"/>
        <end position="495"/>
    </location>
</feature>
<dbReference type="PROSITE" id="PS50850">
    <property type="entry name" value="MFS"/>
    <property type="match status" value="1"/>
</dbReference>
<organism evidence="7 8">
    <name type="scientific">Parastrongyloides trichosuri</name>
    <name type="common">Possum-specific nematode worm</name>
    <dbReference type="NCBI Taxonomy" id="131310"/>
    <lineage>
        <taxon>Eukaryota</taxon>
        <taxon>Metazoa</taxon>
        <taxon>Ecdysozoa</taxon>
        <taxon>Nematoda</taxon>
        <taxon>Chromadorea</taxon>
        <taxon>Rhabditida</taxon>
        <taxon>Tylenchina</taxon>
        <taxon>Panagrolaimomorpha</taxon>
        <taxon>Strongyloidoidea</taxon>
        <taxon>Strongyloididae</taxon>
        <taxon>Parastrongyloides</taxon>
    </lineage>
</organism>
<evidence type="ECO:0000256" key="1">
    <source>
        <dbReference type="ARBA" id="ARBA00004141"/>
    </source>
</evidence>
<feature type="transmembrane region" description="Helical" evidence="5">
    <location>
        <begin position="353"/>
        <end position="370"/>
    </location>
</feature>
<feature type="transmembrane region" description="Helical" evidence="5">
    <location>
        <begin position="98"/>
        <end position="118"/>
    </location>
</feature>
<proteinExistence type="predicted"/>
<keyword evidence="3 5" id="KW-1133">Transmembrane helix</keyword>
<accession>A0A0N4ZE55</accession>
<evidence type="ECO:0000256" key="5">
    <source>
        <dbReference type="SAM" id="Phobius"/>
    </source>
</evidence>
<keyword evidence="7" id="KW-1185">Reference proteome</keyword>
<dbReference type="WBParaSite" id="PTRK_0000588900.1">
    <property type="protein sequence ID" value="PTRK_0000588900.1"/>
    <property type="gene ID" value="PTRK_0000588900"/>
</dbReference>
<feature type="transmembrane region" description="Helical" evidence="5">
    <location>
        <begin position="321"/>
        <end position="341"/>
    </location>
</feature>
<comment type="subcellular location">
    <subcellularLocation>
        <location evidence="1">Membrane</location>
        <topology evidence="1">Multi-pass membrane protein</topology>
    </subcellularLocation>
</comment>
<dbReference type="InterPro" id="IPR020846">
    <property type="entry name" value="MFS_dom"/>
</dbReference>
<evidence type="ECO:0000256" key="3">
    <source>
        <dbReference type="ARBA" id="ARBA00022989"/>
    </source>
</evidence>
<dbReference type="GO" id="GO:0022857">
    <property type="term" value="F:transmembrane transporter activity"/>
    <property type="evidence" value="ECO:0007669"/>
    <property type="project" value="InterPro"/>
</dbReference>
<dbReference type="InterPro" id="IPR036259">
    <property type="entry name" value="MFS_trans_sf"/>
</dbReference>
<name>A0A0N4ZE55_PARTI</name>
<keyword evidence="4 5" id="KW-0472">Membrane</keyword>
<evidence type="ECO:0000313" key="7">
    <source>
        <dbReference type="Proteomes" id="UP000038045"/>
    </source>
</evidence>